<organism evidence="2">
    <name type="scientific">viral metagenome</name>
    <dbReference type="NCBI Taxonomy" id="1070528"/>
    <lineage>
        <taxon>unclassified sequences</taxon>
        <taxon>metagenomes</taxon>
        <taxon>organismal metagenomes</taxon>
    </lineage>
</organism>
<name>A0A6M3L1T6_9ZZZZ</name>
<evidence type="ECO:0000313" key="1">
    <source>
        <dbReference type="EMBL" id="QJA77208.1"/>
    </source>
</evidence>
<sequence>MYDISNHRLLERNGLFVQYHVLSKRDVATALGTSSTRRYGAIPYMDGLFLRDSDTVTDKQRRLDDAIDELVKLLKLCAMLAEDIKTILKERD</sequence>
<reference evidence="2" key="1">
    <citation type="submission" date="2020-03" db="EMBL/GenBank/DDBJ databases">
        <title>The deep terrestrial virosphere.</title>
        <authorList>
            <person name="Holmfeldt K."/>
            <person name="Nilsson E."/>
            <person name="Simone D."/>
            <person name="Lopez-Fernandez M."/>
            <person name="Wu X."/>
            <person name="de Brujin I."/>
            <person name="Lundin D."/>
            <person name="Andersson A."/>
            <person name="Bertilsson S."/>
            <person name="Dopson M."/>
        </authorList>
    </citation>
    <scope>NUCLEOTIDE SEQUENCE</scope>
    <source>
        <strain evidence="1">MM415A01353</strain>
        <strain evidence="2">MM415B02909</strain>
    </source>
</reference>
<gene>
    <name evidence="1" type="ORF">MM415A01353_0018</name>
    <name evidence="2" type="ORF">MM415B02909_0004</name>
</gene>
<dbReference type="AlphaFoldDB" id="A0A6M3L1T6"/>
<proteinExistence type="predicted"/>
<protein>
    <submittedName>
        <fullName evidence="2">Uncharacterized protein</fullName>
    </submittedName>
</protein>
<evidence type="ECO:0000313" key="2">
    <source>
        <dbReference type="EMBL" id="QJA87681.1"/>
    </source>
</evidence>
<dbReference type="EMBL" id="MT142726">
    <property type="protein sequence ID" value="QJA87681.1"/>
    <property type="molecule type" value="Genomic_DNA"/>
</dbReference>
<dbReference type="EMBL" id="MT142269">
    <property type="protein sequence ID" value="QJA77208.1"/>
    <property type="molecule type" value="Genomic_DNA"/>
</dbReference>
<accession>A0A6M3L1T6</accession>